<feature type="domain" description="Xaa-Pro dipeptidyl-peptidase C-terminal" evidence="2">
    <location>
        <begin position="291"/>
        <end position="549"/>
    </location>
</feature>
<protein>
    <recommendedName>
        <fullName evidence="2">Xaa-Pro dipeptidyl-peptidase C-terminal domain-containing protein</fullName>
    </recommendedName>
</protein>
<evidence type="ECO:0000259" key="2">
    <source>
        <dbReference type="SMART" id="SM00939"/>
    </source>
</evidence>
<dbReference type="Gene3D" id="2.60.120.260">
    <property type="entry name" value="Galactose-binding domain-like"/>
    <property type="match status" value="1"/>
</dbReference>
<dbReference type="Gene3D" id="3.40.50.1820">
    <property type="entry name" value="alpha/beta hydrolase"/>
    <property type="match status" value="1"/>
</dbReference>
<dbReference type="PANTHER" id="PTHR43056:SF10">
    <property type="entry name" value="COCE_NOND FAMILY, PUTATIVE (AFU_ORTHOLOGUE AFUA_7G00600)-RELATED"/>
    <property type="match status" value="1"/>
</dbReference>
<dbReference type="GO" id="GO:0008239">
    <property type="term" value="F:dipeptidyl-peptidase activity"/>
    <property type="evidence" value="ECO:0007669"/>
    <property type="project" value="InterPro"/>
</dbReference>
<dbReference type="InterPro" id="IPR029058">
    <property type="entry name" value="AB_hydrolase_fold"/>
</dbReference>
<dbReference type="NCBIfam" id="TIGR00976">
    <property type="entry name" value="CocE_NonD"/>
    <property type="match status" value="1"/>
</dbReference>
<dbReference type="PANTHER" id="PTHR43056">
    <property type="entry name" value="PEPTIDASE S9 PROLYL OLIGOPEPTIDASE"/>
    <property type="match status" value="1"/>
</dbReference>
<dbReference type="AlphaFoldDB" id="A0A381RFA6"/>
<gene>
    <name evidence="3" type="ORF">METZ01_LOCUS43234</name>
</gene>
<accession>A0A381RFA6</accession>
<dbReference type="InterPro" id="IPR013736">
    <property type="entry name" value="Xaa-Pro_dipept_C"/>
</dbReference>
<dbReference type="Pfam" id="PF08530">
    <property type="entry name" value="PepX_C"/>
    <property type="match status" value="1"/>
</dbReference>
<dbReference type="SMART" id="SM00939">
    <property type="entry name" value="PepX_C"/>
    <property type="match status" value="1"/>
</dbReference>
<dbReference type="InterPro" id="IPR000383">
    <property type="entry name" value="Xaa-Pro-like_dom"/>
</dbReference>
<dbReference type="SUPFAM" id="SSF49785">
    <property type="entry name" value="Galactose-binding domain-like"/>
    <property type="match status" value="1"/>
</dbReference>
<dbReference type="InterPro" id="IPR008979">
    <property type="entry name" value="Galactose-bd-like_sf"/>
</dbReference>
<name>A0A381RFA6_9ZZZZ</name>
<dbReference type="Pfam" id="PF02129">
    <property type="entry name" value="Peptidase_S15"/>
    <property type="match status" value="1"/>
</dbReference>
<reference evidence="3" key="1">
    <citation type="submission" date="2018-05" db="EMBL/GenBank/DDBJ databases">
        <authorList>
            <person name="Lanie J.A."/>
            <person name="Ng W.-L."/>
            <person name="Kazmierczak K.M."/>
            <person name="Andrzejewski T.M."/>
            <person name="Davidsen T.M."/>
            <person name="Wayne K.J."/>
            <person name="Tettelin H."/>
            <person name="Glass J.I."/>
            <person name="Rusch D."/>
            <person name="Podicherti R."/>
            <person name="Tsui H.-C.T."/>
            <person name="Winkler M.E."/>
        </authorList>
    </citation>
    <scope>NUCLEOTIDE SEQUENCE</scope>
</reference>
<dbReference type="InterPro" id="IPR050585">
    <property type="entry name" value="Xaa-Pro_dipeptidyl-ppase/CocE"/>
</dbReference>
<dbReference type="Gene3D" id="1.10.3020.10">
    <property type="entry name" value="alpha-amino acid ester hydrolase ( Helical cap domain)"/>
    <property type="match status" value="1"/>
</dbReference>
<sequence>MIERNQFPHTVRMVQNLQIPLSDGCTLTARLWLPDDAETNPVPAIVEYIPYRQHDGTAALDARTHPYFAGYGYAALRVDIRGSGNSEGVLHDEYLKQEQEDALEILAWIENQPWCNGSIGMIGISWGGFAALQIAALRPPQLKAIITVCSTDDRYTDDVHWMGGCLLTSSVSWGAGIFGVKHRPPDPSVVGDKWHDMWRERLESNSVPLISWLKHQQRDEFWQHGSVCEDYDAIDCAVYAVGGWTDGYTDAIFRLMENLKGPRRALVGPWTHVYPHFGFPGPAIGFLQDALRWWDRWLKQDNNGIDKEPMLNIWMQENFKADASDPTVEGDWFGLNNWPPTAQNMNTFWLAGDKLDMNPGKEIPIDIQSPTASALNGGEWCPRDGGGLGPEFQTDQRGDDACALCFDTDLLDQDFEILGKPTIKIDISVDTPVAMLAVRLCDVTPTGKSSRITFGLINLCDRDGYDNPKHITPGERFAVCLQLKSVAYRFRKGHRIRLAISTNYWPMVWPSPKRETVTLFTGSAKLELPTTNGIEVTALDDPFEQAEGTSELPVRIDSPESVAMNIKYDIVARETNLAYQTDDGVTYYPDIDLSTQRTGDNHYIIRDDEPTSAKVKMYRTSSIFRQDWSASTIEQLQLTCEENAFHVWAKLEAFDTGDCIFSREWNEKIPRSFK</sequence>
<proteinExistence type="predicted"/>
<evidence type="ECO:0000313" key="3">
    <source>
        <dbReference type="EMBL" id="SUZ90380.1"/>
    </source>
</evidence>
<keyword evidence="1" id="KW-0378">Hydrolase</keyword>
<dbReference type="SUPFAM" id="SSF53474">
    <property type="entry name" value="alpha/beta-Hydrolases"/>
    <property type="match status" value="1"/>
</dbReference>
<organism evidence="3">
    <name type="scientific">marine metagenome</name>
    <dbReference type="NCBI Taxonomy" id="408172"/>
    <lineage>
        <taxon>unclassified sequences</taxon>
        <taxon>metagenomes</taxon>
        <taxon>ecological metagenomes</taxon>
    </lineage>
</organism>
<dbReference type="InterPro" id="IPR005674">
    <property type="entry name" value="CocE/Ser_esterase"/>
</dbReference>
<dbReference type="EMBL" id="UINC01001890">
    <property type="protein sequence ID" value="SUZ90380.1"/>
    <property type="molecule type" value="Genomic_DNA"/>
</dbReference>
<evidence type="ECO:0000256" key="1">
    <source>
        <dbReference type="ARBA" id="ARBA00022801"/>
    </source>
</evidence>